<dbReference type="OrthoDB" id="6247875at2759"/>
<keyword evidence="1" id="KW-0539">Nucleus</keyword>
<accession>A0A9N9AQF0</accession>
<dbReference type="EMBL" id="CAJVPL010000873">
    <property type="protein sequence ID" value="CAG8536456.1"/>
    <property type="molecule type" value="Genomic_DNA"/>
</dbReference>
<feature type="region of interest" description="Disordered" evidence="2">
    <location>
        <begin position="1"/>
        <end position="25"/>
    </location>
</feature>
<gene>
    <name evidence="4" type="ORF">AGERDE_LOCUS5968</name>
</gene>
<name>A0A9N9AQF0_9GLOM</name>
<dbReference type="InterPro" id="IPR009071">
    <property type="entry name" value="HMG_box_dom"/>
</dbReference>
<dbReference type="SUPFAM" id="SSF47095">
    <property type="entry name" value="HMG-box"/>
    <property type="match status" value="1"/>
</dbReference>
<protein>
    <submittedName>
        <fullName evidence="4">685_t:CDS:1</fullName>
    </submittedName>
</protein>
<proteinExistence type="predicted"/>
<dbReference type="GO" id="GO:0003677">
    <property type="term" value="F:DNA binding"/>
    <property type="evidence" value="ECO:0007669"/>
    <property type="project" value="UniProtKB-UniRule"/>
</dbReference>
<keyword evidence="5" id="KW-1185">Reference proteome</keyword>
<evidence type="ECO:0000313" key="4">
    <source>
        <dbReference type="EMBL" id="CAG8536456.1"/>
    </source>
</evidence>
<dbReference type="Gene3D" id="1.10.30.10">
    <property type="entry name" value="High mobility group box domain"/>
    <property type="match status" value="1"/>
</dbReference>
<evidence type="ECO:0000313" key="5">
    <source>
        <dbReference type="Proteomes" id="UP000789831"/>
    </source>
</evidence>
<dbReference type="InterPro" id="IPR036910">
    <property type="entry name" value="HMG_box_dom_sf"/>
</dbReference>
<sequence>MGKTNKSSFEPFANNLPTTPRHSMMTIVDSSIKQKSISRKNRTRNEIPLNFDPTIVYKPRFCLQALISTSKKRHSIDKPPRSPNSFFLFKNCLLLELWELDLRPAMPTVCKLAKNLWKNAPQEAKELYDSLSTEALRIHHSMYPNYKFQPKRPEASKNNKYITNTAAGMTTTFSINPVYPIITVSSANESQQSVSNFDGGLSDVSYTSPITPSIPSPLSLPVNEQELDFNPIWLAPEAENSHHIYNNIAPTYNFDFTISENPEYNGIEFIQNPFTNDDQFFKFLEANFNSPSNSPFELFSDFENFQPFNNFVSVDELLN</sequence>
<evidence type="ECO:0000256" key="2">
    <source>
        <dbReference type="SAM" id="MobiDB-lite"/>
    </source>
</evidence>
<evidence type="ECO:0000256" key="1">
    <source>
        <dbReference type="PROSITE-ProRule" id="PRU00267"/>
    </source>
</evidence>
<dbReference type="AlphaFoldDB" id="A0A9N9AQF0"/>
<dbReference type="Proteomes" id="UP000789831">
    <property type="component" value="Unassembled WGS sequence"/>
</dbReference>
<evidence type="ECO:0000259" key="3">
    <source>
        <dbReference type="PROSITE" id="PS50118"/>
    </source>
</evidence>
<feature type="domain" description="HMG box" evidence="3">
    <location>
        <begin position="79"/>
        <end position="147"/>
    </location>
</feature>
<comment type="caution">
    <text evidence="4">The sequence shown here is derived from an EMBL/GenBank/DDBJ whole genome shotgun (WGS) entry which is preliminary data.</text>
</comment>
<feature type="DNA-binding region" description="HMG box" evidence="1">
    <location>
        <begin position="79"/>
        <end position="147"/>
    </location>
</feature>
<dbReference type="PROSITE" id="PS50118">
    <property type="entry name" value="HMG_BOX_2"/>
    <property type="match status" value="1"/>
</dbReference>
<reference evidence="4" key="1">
    <citation type="submission" date="2021-06" db="EMBL/GenBank/DDBJ databases">
        <authorList>
            <person name="Kallberg Y."/>
            <person name="Tangrot J."/>
            <person name="Rosling A."/>
        </authorList>
    </citation>
    <scope>NUCLEOTIDE SEQUENCE</scope>
    <source>
        <strain evidence="4">MT106</strain>
    </source>
</reference>
<dbReference type="GO" id="GO:0005634">
    <property type="term" value="C:nucleus"/>
    <property type="evidence" value="ECO:0007669"/>
    <property type="project" value="UniProtKB-UniRule"/>
</dbReference>
<organism evidence="4 5">
    <name type="scientific">Ambispora gerdemannii</name>
    <dbReference type="NCBI Taxonomy" id="144530"/>
    <lineage>
        <taxon>Eukaryota</taxon>
        <taxon>Fungi</taxon>
        <taxon>Fungi incertae sedis</taxon>
        <taxon>Mucoromycota</taxon>
        <taxon>Glomeromycotina</taxon>
        <taxon>Glomeromycetes</taxon>
        <taxon>Archaeosporales</taxon>
        <taxon>Ambisporaceae</taxon>
        <taxon>Ambispora</taxon>
    </lineage>
</organism>
<keyword evidence="1" id="KW-0238">DNA-binding</keyword>